<dbReference type="NCBIfam" id="TIGR03564">
    <property type="entry name" value="F420_MSMEG_4879"/>
    <property type="match status" value="1"/>
</dbReference>
<dbReference type="InterPro" id="IPR050564">
    <property type="entry name" value="F420-G6PD/mer"/>
</dbReference>
<evidence type="ECO:0000259" key="1">
    <source>
        <dbReference type="Pfam" id="PF00296"/>
    </source>
</evidence>
<dbReference type="STRING" id="370526.SAMN04489835_3250"/>
<dbReference type="InterPro" id="IPR036661">
    <property type="entry name" value="Luciferase-like_sf"/>
</dbReference>
<organism evidence="2 3">
    <name type="scientific">Mycolicibacterium rutilum</name>
    <name type="common">Mycobacterium rutilum</name>
    <dbReference type="NCBI Taxonomy" id="370526"/>
    <lineage>
        <taxon>Bacteria</taxon>
        <taxon>Bacillati</taxon>
        <taxon>Actinomycetota</taxon>
        <taxon>Actinomycetes</taxon>
        <taxon>Mycobacteriales</taxon>
        <taxon>Mycobacteriaceae</taxon>
        <taxon>Mycolicibacterium</taxon>
    </lineage>
</organism>
<reference evidence="3" key="1">
    <citation type="submission" date="2016-10" db="EMBL/GenBank/DDBJ databases">
        <authorList>
            <person name="Varghese N."/>
            <person name="Submissions S."/>
        </authorList>
    </citation>
    <scope>NUCLEOTIDE SEQUENCE [LARGE SCALE GENOMIC DNA]</scope>
    <source>
        <strain evidence="3">DSM 45405</strain>
    </source>
</reference>
<name>A0A1H6KEF8_MYCRU</name>
<dbReference type="InterPro" id="IPR019910">
    <property type="entry name" value="Lucif-like_OxRdtase_MSMEG_4879"/>
</dbReference>
<evidence type="ECO:0000313" key="2">
    <source>
        <dbReference type="EMBL" id="SEH71921.1"/>
    </source>
</evidence>
<dbReference type="EMBL" id="LT629971">
    <property type="protein sequence ID" value="SEH71921.1"/>
    <property type="molecule type" value="Genomic_DNA"/>
</dbReference>
<dbReference type="GO" id="GO:0016705">
    <property type="term" value="F:oxidoreductase activity, acting on paired donors, with incorporation or reduction of molecular oxygen"/>
    <property type="evidence" value="ECO:0007669"/>
    <property type="project" value="InterPro"/>
</dbReference>
<accession>A0A1H6KEF8</accession>
<dbReference type="RefSeq" id="WP_083408023.1">
    <property type="nucleotide sequence ID" value="NZ_LT629971.1"/>
</dbReference>
<proteinExistence type="predicted"/>
<dbReference type="Pfam" id="PF00296">
    <property type="entry name" value="Bac_luciferase"/>
    <property type="match status" value="1"/>
</dbReference>
<sequence length="322" mass="34177">MRIGLMVGSDKERDRADRLRGVVADGKAAEDQGFASFWMPQVPGYLDAMTAVALLGNATGRIELGTAVVPVQTRHPLIMAQQALTTQAACGGRFTLGLGPSHHWIIADQLGLDYDRPASLVRDYLEVLDAAFGDPGAVDVDNASFRVKAPIDVTDAGEMPVLIAALGPRMLRIAGERAGGTILWMADERAIGDYIAPGITAAAEKAGRDGVRIVAGVPVALCGTDDIDDARAYASEVLGHADFSPNYVRLLEHGDAADVGDTMAAGDESAVRARLRRYRDAGVTDLAVRVVPLGKDAVQRQASRRRTQEFVASLIPEFDSGT</sequence>
<dbReference type="OrthoDB" id="7054907at2"/>
<dbReference type="AlphaFoldDB" id="A0A1H6KEF8"/>
<feature type="domain" description="Luciferase-like" evidence="1">
    <location>
        <begin position="13"/>
        <end position="284"/>
    </location>
</feature>
<dbReference type="Gene3D" id="3.20.20.30">
    <property type="entry name" value="Luciferase-like domain"/>
    <property type="match status" value="1"/>
</dbReference>
<gene>
    <name evidence="2" type="ORF">SAMN04489835_3250</name>
</gene>
<dbReference type="InterPro" id="IPR011251">
    <property type="entry name" value="Luciferase-like_dom"/>
</dbReference>
<keyword evidence="3" id="KW-1185">Reference proteome</keyword>
<dbReference type="PANTHER" id="PTHR43244">
    <property type="match status" value="1"/>
</dbReference>
<evidence type="ECO:0000313" key="3">
    <source>
        <dbReference type="Proteomes" id="UP000182915"/>
    </source>
</evidence>
<dbReference type="SUPFAM" id="SSF51679">
    <property type="entry name" value="Bacterial luciferase-like"/>
    <property type="match status" value="1"/>
</dbReference>
<dbReference type="Proteomes" id="UP000182915">
    <property type="component" value="Chromosome I"/>
</dbReference>
<dbReference type="PANTHER" id="PTHR43244:SF2">
    <property type="entry name" value="CONSERVED HYPOTHETICAL ALANINE AND PROLINE-RICH PROTEIN"/>
    <property type="match status" value="1"/>
</dbReference>
<dbReference type="CDD" id="cd01097">
    <property type="entry name" value="Tetrahydromethanopterin_reductase"/>
    <property type="match status" value="1"/>
</dbReference>
<protein>
    <submittedName>
        <fullName evidence="2">F420-dependent oxidoreductase, MSMEG_4879 family</fullName>
    </submittedName>
</protein>